<dbReference type="Proteomes" id="UP001166286">
    <property type="component" value="Unassembled WGS sequence"/>
</dbReference>
<accession>A0AA39R2V7</accession>
<name>A0AA39R2V7_9LECA</name>
<evidence type="ECO:0000256" key="1">
    <source>
        <dbReference type="SAM" id="Phobius"/>
    </source>
</evidence>
<dbReference type="EMBL" id="JAFEKC020000009">
    <property type="protein sequence ID" value="KAK0512814.1"/>
    <property type="molecule type" value="Genomic_DNA"/>
</dbReference>
<dbReference type="PANTHER" id="PTHR35043">
    <property type="entry name" value="TRANSCRIPTION FACTOR DOMAIN-CONTAINING PROTEIN"/>
    <property type="match status" value="1"/>
</dbReference>
<keyword evidence="1" id="KW-0472">Membrane</keyword>
<keyword evidence="3" id="KW-1185">Reference proteome</keyword>
<dbReference type="PANTHER" id="PTHR35043:SF7">
    <property type="entry name" value="TRANSCRIPTION FACTOR DOMAIN-CONTAINING PROTEIN"/>
    <property type="match status" value="1"/>
</dbReference>
<keyword evidence="1" id="KW-1133">Transmembrane helix</keyword>
<protein>
    <submittedName>
        <fullName evidence="2">Uncharacterized protein</fullName>
    </submittedName>
</protein>
<sequence>MEEAVPLGRRGEWRNPTVGLLSNVGDNFRRERTAIEQLTRRSLRVLELTAMTSLPLGLYQDLSEWEDVMNDAMLGCWGKSWQLACAIFPGILNSAFGIVAWNFIFPTPVESLLWKISTCTATGLALVTMVYTVVDWALTNKKGRQQLESVKFKCYAITHSFLRLYDVVEIFICLRSLPAGVFCTVAWSKHVPHIF</sequence>
<evidence type="ECO:0000313" key="2">
    <source>
        <dbReference type="EMBL" id="KAK0512814.1"/>
    </source>
</evidence>
<comment type="caution">
    <text evidence="2">The sequence shown here is derived from an EMBL/GenBank/DDBJ whole genome shotgun (WGS) entry which is preliminary data.</text>
</comment>
<proteinExistence type="predicted"/>
<gene>
    <name evidence="2" type="ORF">JMJ35_004831</name>
</gene>
<reference evidence="2" key="1">
    <citation type="submission" date="2023-03" db="EMBL/GenBank/DDBJ databases">
        <title>Complete genome of Cladonia borealis.</title>
        <authorList>
            <person name="Park H."/>
        </authorList>
    </citation>
    <scope>NUCLEOTIDE SEQUENCE</scope>
    <source>
        <strain evidence="2">ANT050790</strain>
    </source>
</reference>
<keyword evidence="1" id="KW-0812">Transmembrane</keyword>
<feature type="transmembrane region" description="Helical" evidence="1">
    <location>
        <begin position="83"/>
        <end position="105"/>
    </location>
</feature>
<evidence type="ECO:0000313" key="3">
    <source>
        <dbReference type="Proteomes" id="UP001166286"/>
    </source>
</evidence>
<organism evidence="2 3">
    <name type="scientific">Cladonia borealis</name>
    <dbReference type="NCBI Taxonomy" id="184061"/>
    <lineage>
        <taxon>Eukaryota</taxon>
        <taxon>Fungi</taxon>
        <taxon>Dikarya</taxon>
        <taxon>Ascomycota</taxon>
        <taxon>Pezizomycotina</taxon>
        <taxon>Lecanoromycetes</taxon>
        <taxon>OSLEUM clade</taxon>
        <taxon>Lecanoromycetidae</taxon>
        <taxon>Lecanorales</taxon>
        <taxon>Lecanorineae</taxon>
        <taxon>Cladoniaceae</taxon>
        <taxon>Cladonia</taxon>
    </lineage>
</organism>
<feature type="transmembrane region" description="Helical" evidence="1">
    <location>
        <begin position="111"/>
        <end position="134"/>
    </location>
</feature>
<dbReference type="AlphaFoldDB" id="A0AA39R2V7"/>